<dbReference type="InterPro" id="IPR013640">
    <property type="entry name" value="Vfa1"/>
</dbReference>
<evidence type="ECO:0000313" key="3">
    <source>
        <dbReference type="EMBL" id="ODV93717.1"/>
    </source>
</evidence>
<dbReference type="GO" id="GO:0005768">
    <property type="term" value="C:endosome"/>
    <property type="evidence" value="ECO:0007669"/>
    <property type="project" value="TreeGrafter"/>
</dbReference>
<evidence type="ECO:0000256" key="2">
    <source>
        <dbReference type="SAM" id="MobiDB-lite"/>
    </source>
</evidence>
<keyword evidence="1" id="KW-0175">Coiled coil</keyword>
<dbReference type="Proteomes" id="UP000094236">
    <property type="component" value="Unassembled WGS sequence"/>
</dbReference>
<dbReference type="OrthoDB" id="2158714at2759"/>
<feature type="compositionally biased region" description="Basic and acidic residues" evidence="2">
    <location>
        <begin position="146"/>
        <end position="161"/>
    </location>
</feature>
<feature type="region of interest" description="Disordered" evidence="2">
    <location>
        <begin position="130"/>
        <end position="161"/>
    </location>
</feature>
<dbReference type="Pfam" id="PF08432">
    <property type="entry name" value="Vfa1"/>
    <property type="match status" value="1"/>
</dbReference>
<feature type="coiled-coil region" evidence="1">
    <location>
        <begin position="164"/>
        <end position="191"/>
    </location>
</feature>
<accession>A0A1E4TPP6</accession>
<evidence type="ECO:0008006" key="5">
    <source>
        <dbReference type="Google" id="ProtNLM"/>
    </source>
</evidence>
<protein>
    <recommendedName>
        <fullName evidence="5">DUF1742-domain-containing protein</fullName>
    </recommendedName>
</protein>
<dbReference type="PANTHER" id="PTHR28218">
    <property type="entry name" value="VPS4-ASSOCIATED PROTEIN 1"/>
    <property type="match status" value="1"/>
</dbReference>
<gene>
    <name evidence="3" type="ORF">PACTADRAFT_35468</name>
</gene>
<organism evidence="3 4">
    <name type="scientific">Pachysolen tannophilus NRRL Y-2460</name>
    <dbReference type="NCBI Taxonomy" id="669874"/>
    <lineage>
        <taxon>Eukaryota</taxon>
        <taxon>Fungi</taxon>
        <taxon>Dikarya</taxon>
        <taxon>Ascomycota</taxon>
        <taxon>Saccharomycotina</taxon>
        <taxon>Pichiomycetes</taxon>
        <taxon>Pachysolenaceae</taxon>
        <taxon>Pachysolen</taxon>
    </lineage>
</organism>
<keyword evidence="4" id="KW-1185">Reference proteome</keyword>
<dbReference type="GO" id="GO:0007034">
    <property type="term" value="P:vacuolar transport"/>
    <property type="evidence" value="ECO:0007669"/>
    <property type="project" value="TreeGrafter"/>
</dbReference>
<dbReference type="EMBL" id="KV454017">
    <property type="protein sequence ID" value="ODV93717.1"/>
    <property type="molecule type" value="Genomic_DNA"/>
</dbReference>
<dbReference type="PANTHER" id="PTHR28218:SF1">
    <property type="entry name" value="VPS4-ASSOCIATED PROTEIN 1"/>
    <property type="match status" value="1"/>
</dbReference>
<feature type="coiled-coil region" evidence="1">
    <location>
        <begin position="80"/>
        <end position="107"/>
    </location>
</feature>
<proteinExistence type="predicted"/>
<reference evidence="4" key="1">
    <citation type="submission" date="2016-05" db="EMBL/GenBank/DDBJ databases">
        <title>Comparative genomics of biotechnologically important yeasts.</title>
        <authorList>
            <consortium name="DOE Joint Genome Institute"/>
            <person name="Riley R."/>
            <person name="Haridas S."/>
            <person name="Wolfe K.H."/>
            <person name="Lopes M.R."/>
            <person name="Hittinger C.T."/>
            <person name="Goker M."/>
            <person name="Salamov A."/>
            <person name="Wisecaver J."/>
            <person name="Long T.M."/>
            <person name="Aerts A.L."/>
            <person name="Barry K."/>
            <person name="Choi C."/>
            <person name="Clum A."/>
            <person name="Coughlan A.Y."/>
            <person name="Deshpande S."/>
            <person name="Douglass A.P."/>
            <person name="Hanson S.J."/>
            <person name="Klenk H.-P."/>
            <person name="Labutti K."/>
            <person name="Lapidus A."/>
            <person name="Lindquist E."/>
            <person name="Lipzen A."/>
            <person name="Meier-Kolthoff J.P."/>
            <person name="Ohm R.A."/>
            <person name="Otillar R.P."/>
            <person name="Pangilinan J."/>
            <person name="Peng Y."/>
            <person name="Rokas A."/>
            <person name="Rosa C.A."/>
            <person name="Scheuner C."/>
            <person name="Sibirny A.A."/>
            <person name="Slot J.C."/>
            <person name="Stielow J.B."/>
            <person name="Sun H."/>
            <person name="Kurtzman C.P."/>
            <person name="Blackwell M."/>
            <person name="Grigoriev I.V."/>
            <person name="Jeffries T.W."/>
        </authorList>
    </citation>
    <scope>NUCLEOTIDE SEQUENCE [LARGE SCALE GENOMIC DNA]</scope>
    <source>
        <strain evidence="4">NRRL Y-2460</strain>
    </source>
</reference>
<dbReference type="AlphaFoldDB" id="A0A1E4TPP6"/>
<name>A0A1E4TPP6_PACTA</name>
<evidence type="ECO:0000256" key="1">
    <source>
        <dbReference type="SAM" id="Coils"/>
    </source>
</evidence>
<sequence>MLSQKKSVPFPNIYKLRKLAQSDAKSCFICYKPTVSVLVTLKSLNYSELDFFYICESHLLDKNFCSSRFLSDDIDNLEENKEIELKIENLKLEKLKLSEKCIKLEKLVNDENGIGINKIVGYFNKKEKGKNLKPEPDGDGNTDGDTEVKDKDKSKPTLDNKEKLNSIKKEIELKTLELQKLEIKYKKFQLDMNYYQLRLKKYNEILKKKEHAKKLQDPSFFPSVKDLPKPGEQVLILKNNDDENDI</sequence>
<evidence type="ECO:0000313" key="4">
    <source>
        <dbReference type="Proteomes" id="UP000094236"/>
    </source>
</evidence>